<dbReference type="CDD" id="cd01164">
    <property type="entry name" value="FruK_PfkB_like"/>
    <property type="match status" value="1"/>
</dbReference>
<accession>A0A3A9JMI3</accession>
<evidence type="ECO:0000256" key="5">
    <source>
        <dbReference type="ARBA" id="ARBA00022840"/>
    </source>
</evidence>
<evidence type="ECO:0000259" key="7">
    <source>
        <dbReference type="Pfam" id="PF00294"/>
    </source>
</evidence>
<dbReference type="FunFam" id="3.40.1190.20:FF:000001">
    <property type="entry name" value="Phosphofructokinase"/>
    <property type="match status" value="1"/>
</dbReference>
<sequence>MSSRITTLTLNPTIDVASEAEAVHPVRKVRTFNERQDPGGGGVNVSRVVWELGGETLAIILAGGVTGRLLEELLDSAGVARRSIPIAGRTRISQTVLDRSSGQEYRFVPEGPTVSEAEWGAALEALRDVGGGWLVASGSLPTGVPKDFYTRAAVIGRERGLHLVVDTSGEALRLALEQGGIELVKPSRGEFESLVGRPLRGNGELEQAAVELVRSGRVAHVAVTLGGDGAVLATAEGALRLPALDVQVRGAVGAGDSFLAAMTLALARGATAADAFAWGVAAGAAAVSNAGTAHPSRAEVEALRRQVRDIPMGVMLGEGH</sequence>
<proteinExistence type="inferred from homology"/>
<evidence type="ECO:0000313" key="10">
    <source>
        <dbReference type="Proteomes" id="UP000274097"/>
    </source>
</evidence>
<dbReference type="InterPro" id="IPR011611">
    <property type="entry name" value="PfkB_dom"/>
</dbReference>
<dbReference type="PIRSF" id="PIRSF000535">
    <property type="entry name" value="1PFK/6PFK/LacC"/>
    <property type="match status" value="1"/>
</dbReference>
<keyword evidence="3" id="KW-0547">Nucleotide-binding</keyword>
<evidence type="ECO:0000256" key="3">
    <source>
        <dbReference type="ARBA" id="ARBA00022741"/>
    </source>
</evidence>
<evidence type="ECO:0000256" key="1">
    <source>
        <dbReference type="ARBA" id="ARBA00010688"/>
    </source>
</evidence>
<dbReference type="NCBIfam" id="TIGR03168">
    <property type="entry name" value="1-PFK"/>
    <property type="match status" value="1"/>
</dbReference>
<dbReference type="OrthoDB" id="9801219at2"/>
<dbReference type="EMBL" id="RFLX01000028">
    <property type="protein sequence ID" value="RMI17469.1"/>
    <property type="molecule type" value="Genomic_DNA"/>
</dbReference>
<name>A0A3A9JMI3_9PROT</name>
<keyword evidence="5" id="KW-0067">ATP-binding</keyword>
<protein>
    <recommendedName>
        <fullName evidence="6">Phosphofructokinase</fullName>
    </recommendedName>
</protein>
<dbReference type="SUPFAM" id="SSF53613">
    <property type="entry name" value="Ribokinase-like"/>
    <property type="match status" value="1"/>
</dbReference>
<keyword evidence="10" id="KW-1185">Reference proteome</keyword>
<dbReference type="RefSeq" id="WP_120637574.1">
    <property type="nucleotide sequence ID" value="NZ_RAQU01000027.1"/>
</dbReference>
<dbReference type="InParanoid" id="A0A3A9JMI3"/>
<comment type="similarity">
    <text evidence="1 6">Belongs to the carbohydrate kinase PfkB family.</text>
</comment>
<evidence type="ECO:0000256" key="4">
    <source>
        <dbReference type="ARBA" id="ARBA00022777"/>
    </source>
</evidence>
<organism evidence="8 11">
    <name type="scientific">Teichococcus wenyumeiae</name>
    <dbReference type="NCBI Taxonomy" id="2478470"/>
    <lineage>
        <taxon>Bacteria</taxon>
        <taxon>Pseudomonadati</taxon>
        <taxon>Pseudomonadota</taxon>
        <taxon>Alphaproteobacteria</taxon>
        <taxon>Acetobacterales</taxon>
        <taxon>Roseomonadaceae</taxon>
        <taxon>Roseomonas</taxon>
    </lineage>
</organism>
<dbReference type="PANTHER" id="PTHR46566">
    <property type="entry name" value="1-PHOSPHOFRUCTOKINASE-RELATED"/>
    <property type="match status" value="1"/>
</dbReference>
<comment type="caution">
    <text evidence="8">The sequence shown here is derived from an EMBL/GenBank/DDBJ whole genome shotgun (WGS) entry which is preliminary data.</text>
</comment>
<dbReference type="Pfam" id="PF00294">
    <property type="entry name" value="PfkB"/>
    <property type="match status" value="1"/>
</dbReference>
<reference evidence="8 11" key="1">
    <citation type="submission" date="2018-09" db="EMBL/GenBank/DDBJ databases">
        <title>Roseomonas sp. nov., isolated from feces of Tibetan antelopes in the Qinghai-Tibet plateau, China.</title>
        <authorList>
            <person name="Tian Z."/>
        </authorList>
    </citation>
    <scope>NUCLEOTIDE SEQUENCE [LARGE SCALE GENOMIC DNA]</scope>
    <source>
        <strain evidence="9 10">Z23</strain>
        <strain evidence="8 11">Z24</strain>
    </source>
</reference>
<dbReference type="PANTHER" id="PTHR46566:SF2">
    <property type="entry name" value="ATP-DEPENDENT 6-PHOSPHOFRUCTOKINASE ISOZYME 2"/>
    <property type="match status" value="1"/>
</dbReference>
<dbReference type="EMBL" id="RAQU01000027">
    <property type="protein sequence ID" value="RKK04944.1"/>
    <property type="molecule type" value="Genomic_DNA"/>
</dbReference>
<gene>
    <name evidence="8" type="ORF">D6Z83_06780</name>
    <name evidence="9" type="ORF">EBE87_22405</name>
</gene>
<feature type="domain" description="Carbohydrate kinase PfkB" evidence="7">
    <location>
        <begin position="14"/>
        <end position="296"/>
    </location>
</feature>
<keyword evidence="4 8" id="KW-0418">Kinase</keyword>
<dbReference type="InterPro" id="IPR002173">
    <property type="entry name" value="Carboh/pur_kinase_PfkB_CS"/>
</dbReference>
<dbReference type="Gene3D" id="3.40.1190.20">
    <property type="match status" value="1"/>
</dbReference>
<dbReference type="Proteomes" id="UP000278036">
    <property type="component" value="Unassembled WGS sequence"/>
</dbReference>
<dbReference type="GO" id="GO:0005829">
    <property type="term" value="C:cytosol"/>
    <property type="evidence" value="ECO:0007669"/>
    <property type="project" value="TreeGrafter"/>
</dbReference>
<keyword evidence="2 6" id="KW-0808">Transferase</keyword>
<evidence type="ECO:0000313" key="9">
    <source>
        <dbReference type="EMBL" id="RMI17469.1"/>
    </source>
</evidence>
<evidence type="ECO:0000313" key="8">
    <source>
        <dbReference type="EMBL" id="RKK04944.1"/>
    </source>
</evidence>
<evidence type="ECO:0000256" key="6">
    <source>
        <dbReference type="PIRNR" id="PIRNR000535"/>
    </source>
</evidence>
<dbReference type="AlphaFoldDB" id="A0A3A9JMI3"/>
<dbReference type="GO" id="GO:0003872">
    <property type="term" value="F:6-phosphofructokinase activity"/>
    <property type="evidence" value="ECO:0007669"/>
    <property type="project" value="TreeGrafter"/>
</dbReference>
<dbReference type="PROSITE" id="PS00583">
    <property type="entry name" value="PFKB_KINASES_1"/>
    <property type="match status" value="1"/>
</dbReference>
<dbReference type="Proteomes" id="UP000274097">
    <property type="component" value="Unassembled WGS sequence"/>
</dbReference>
<dbReference type="GO" id="GO:0005524">
    <property type="term" value="F:ATP binding"/>
    <property type="evidence" value="ECO:0007669"/>
    <property type="project" value="UniProtKB-KW"/>
</dbReference>
<dbReference type="InterPro" id="IPR017583">
    <property type="entry name" value="Tagatose/fructose_Pkinase"/>
</dbReference>
<dbReference type="InterPro" id="IPR029056">
    <property type="entry name" value="Ribokinase-like"/>
</dbReference>
<evidence type="ECO:0000256" key="2">
    <source>
        <dbReference type="ARBA" id="ARBA00022679"/>
    </source>
</evidence>
<evidence type="ECO:0000313" key="11">
    <source>
        <dbReference type="Proteomes" id="UP000278036"/>
    </source>
</evidence>